<dbReference type="PANTHER" id="PTHR43434:SF1">
    <property type="entry name" value="PHOSPHOGLYCOLATE PHOSPHATASE"/>
    <property type="match status" value="1"/>
</dbReference>
<dbReference type="SFLD" id="SFLDS00003">
    <property type="entry name" value="Haloacid_Dehalogenase"/>
    <property type="match status" value="1"/>
</dbReference>
<organism evidence="1 2">
    <name type="scientific">Abyssicoccus albus</name>
    <dbReference type="NCBI Taxonomy" id="1817405"/>
    <lineage>
        <taxon>Bacteria</taxon>
        <taxon>Bacillati</taxon>
        <taxon>Bacillota</taxon>
        <taxon>Bacilli</taxon>
        <taxon>Bacillales</taxon>
        <taxon>Abyssicoccaceae</taxon>
    </lineage>
</organism>
<dbReference type="NCBIfam" id="TIGR01549">
    <property type="entry name" value="HAD-SF-IA-v1"/>
    <property type="match status" value="1"/>
</dbReference>
<dbReference type="InterPro" id="IPR041492">
    <property type="entry name" value="HAD_2"/>
</dbReference>
<keyword evidence="2" id="KW-1185">Reference proteome</keyword>
<gene>
    <name evidence="1" type="ORF">EDD62_1627</name>
</gene>
<dbReference type="Gene3D" id="1.10.150.240">
    <property type="entry name" value="Putative phosphatase, domain 2"/>
    <property type="match status" value="1"/>
</dbReference>
<dbReference type="Pfam" id="PF13419">
    <property type="entry name" value="HAD_2"/>
    <property type="match status" value="1"/>
</dbReference>
<dbReference type="GO" id="GO:0008967">
    <property type="term" value="F:phosphoglycolate phosphatase activity"/>
    <property type="evidence" value="ECO:0007669"/>
    <property type="project" value="TreeGrafter"/>
</dbReference>
<accession>A0A3N5BBQ3</accession>
<dbReference type="InterPro" id="IPR006439">
    <property type="entry name" value="HAD-SF_hydro_IA"/>
</dbReference>
<sequence length="229" mass="26205">MNQSNIDVVLFDKDGTLLDMNKTWVPYIRALIQDFSEAYGIDQIDELLFELGIHEQDIDLNGVSMSGSTSDVIRVLNRYAKADVAHWFNTYNTDHKEDLYHSMTVVDDAKNVLNKMKNAGFVLGLVTNDQQYSTQMFVDKFNLSKYFDYIICSDEKGSNKSDKQFIEPITSLYHSDRIIIVGDSMKDIELAQNSNVRSIIIGDNVHLQEAADYYVDRIGQIMKLSIFTE</sequence>
<protein>
    <submittedName>
        <fullName evidence="1">Phosphoglycolate phosphatase</fullName>
    </submittedName>
</protein>
<dbReference type="GO" id="GO:0005829">
    <property type="term" value="C:cytosol"/>
    <property type="evidence" value="ECO:0007669"/>
    <property type="project" value="TreeGrafter"/>
</dbReference>
<comment type="caution">
    <text evidence="1">The sequence shown here is derived from an EMBL/GenBank/DDBJ whole genome shotgun (WGS) entry which is preliminary data.</text>
</comment>
<dbReference type="Gene3D" id="3.40.50.1000">
    <property type="entry name" value="HAD superfamily/HAD-like"/>
    <property type="match status" value="1"/>
</dbReference>
<dbReference type="GO" id="GO:0006281">
    <property type="term" value="P:DNA repair"/>
    <property type="evidence" value="ECO:0007669"/>
    <property type="project" value="TreeGrafter"/>
</dbReference>
<dbReference type="OrthoDB" id="9792518at2"/>
<reference evidence="1 2" key="1">
    <citation type="submission" date="2018-11" db="EMBL/GenBank/DDBJ databases">
        <title>Genomic Encyclopedia of Type Strains, Phase IV (KMG-IV): sequencing the most valuable type-strain genomes for metagenomic binning, comparative biology and taxonomic classification.</title>
        <authorList>
            <person name="Goeker M."/>
        </authorList>
    </citation>
    <scope>NUCLEOTIDE SEQUENCE [LARGE SCALE GENOMIC DNA]</scope>
    <source>
        <strain evidence="1 2">DSM 29158</strain>
    </source>
</reference>
<dbReference type="InterPro" id="IPR023198">
    <property type="entry name" value="PGP-like_dom2"/>
</dbReference>
<evidence type="ECO:0000313" key="2">
    <source>
        <dbReference type="Proteomes" id="UP000277108"/>
    </source>
</evidence>
<dbReference type="InterPro" id="IPR023214">
    <property type="entry name" value="HAD_sf"/>
</dbReference>
<dbReference type="Proteomes" id="UP000277108">
    <property type="component" value="Unassembled WGS sequence"/>
</dbReference>
<dbReference type="InterPro" id="IPR050155">
    <property type="entry name" value="HAD-like_hydrolase_sf"/>
</dbReference>
<dbReference type="RefSeq" id="WP_123808491.1">
    <property type="nucleotide sequence ID" value="NZ_RKRK01000005.1"/>
</dbReference>
<dbReference type="PANTHER" id="PTHR43434">
    <property type="entry name" value="PHOSPHOGLYCOLATE PHOSPHATASE"/>
    <property type="match status" value="1"/>
</dbReference>
<dbReference type="SFLD" id="SFLDG01129">
    <property type="entry name" value="C1.5:_HAD__Beta-PGM__Phosphata"/>
    <property type="match status" value="1"/>
</dbReference>
<dbReference type="EMBL" id="RKRK01000005">
    <property type="protein sequence ID" value="RPF54847.1"/>
    <property type="molecule type" value="Genomic_DNA"/>
</dbReference>
<dbReference type="SUPFAM" id="SSF56784">
    <property type="entry name" value="HAD-like"/>
    <property type="match status" value="1"/>
</dbReference>
<name>A0A3N5BBQ3_9BACL</name>
<proteinExistence type="predicted"/>
<evidence type="ECO:0000313" key="1">
    <source>
        <dbReference type="EMBL" id="RPF54847.1"/>
    </source>
</evidence>
<dbReference type="AlphaFoldDB" id="A0A3N5BBQ3"/>
<dbReference type="InterPro" id="IPR036412">
    <property type="entry name" value="HAD-like_sf"/>
</dbReference>